<keyword evidence="9" id="KW-1185">Reference proteome</keyword>
<gene>
    <name evidence="8" type="ORF">GMORB2_4815</name>
</gene>
<evidence type="ECO:0000256" key="2">
    <source>
        <dbReference type="ARBA" id="ARBA00007992"/>
    </source>
</evidence>
<dbReference type="EMBL" id="JAANYQ010000027">
    <property type="protein sequence ID" value="KAF4119296.1"/>
    <property type="molecule type" value="Genomic_DNA"/>
</dbReference>
<sequence length="408" mass="44958">MSQSEFKVIIVGGGPVGLVAAHALHHAGIDFTVLEQHEGVFEDVGASVVIFPHNLRVLYQLGLKERLDQISVPMVRQFAAKSRYQTGRKLSDIEVTDAGVRVTCADGSAHSGSLVIGADGTYSNVRSIIRRNALESDPKLEASWDAEHPWLATYRCLWASFRRPPGPDPGANYETHAKDRSAVYLTGKDRAWIFLYEKLDKPTRERVTYDEHDAAAFARSFADWPLAEGLKVDDVLADTSFVSGMGNLDEGVASSLGELNPGVADRIGRLVLVGDSWHKFTPNAGLGLNNGIQDVVTLSNKLRSLLFEENPRALPDTETLYAVAHGYYSDRSELLQADYKRAAQATRLAARETTLHHILESYVFSIDWLLGLLVNKTVAPLVKAGRVLSYIDAAEYFSGLIPWDHRLS</sequence>
<feature type="domain" description="FAD-binding" evidence="7">
    <location>
        <begin position="266"/>
        <end position="317"/>
    </location>
</feature>
<accession>A0A9P5D0C1</accession>
<dbReference type="PANTHER" id="PTHR47356:SF2">
    <property type="entry name" value="FAD-BINDING DOMAIN-CONTAINING PROTEIN-RELATED"/>
    <property type="match status" value="1"/>
</dbReference>
<evidence type="ECO:0000256" key="6">
    <source>
        <dbReference type="ARBA" id="ARBA00023033"/>
    </source>
</evidence>
<dbReference type="PRINTS" id="PR00420">
    <property type="entry name" value="RNGMNOXGNASE"/>
</dbReference>
<dbReference type="InterPro" id="IPR036188">
    <property type="entry name" value="FAD/NAD-bd_sf"/>
</dbReference>
<dbReference type="InterPro" id="IPR002938">
    <property type="entry name" value="FAD-bd"/>
</dbReference>
<proteinExistence type="inferred from homology"/>
<keyword evidence="5" id="KW-0560">Oxidoreductase</keyword>
<comment type="caution">
    <text evidence="8">The sequence shown here is derived from an EMBL/GenBank/DDBJ whole genome shotgun (WGS) entry which is preliminary data.</text>
</comment>
<evidence type="ECO:0000313" key="9">
    <source>
        <dbReference type="Proteomes" id="UP000749293"/>
    </source>
</evidence>
<evidence type="ECO:0000256" key="1">
    <source>
        <dbReference type="ARBA" id="ARBA00001974"/>
    </source>
</evidence>
<evidence type="ECO:0000313" key="8">
    <source>
        <dbReference type="EMBL" id="KAF4119296.1"/>
    </source>
</evidence>
<dbReference type="GO" id="GO:0004497">
    <property type="term" value="F:monooxygenase activity"/>
    <property type="evidence" value="ECO:0007669"/>
    <property type="project" value="UniProtKB-KW"/>
</dbReference>
<evidence type="ECO:0000259" key="7">
    <source>
        <dbReference type="Pfam" id="PF01494"/>
    </source>
</evidence>
<feature type="domain" description="FAD-binding" evidence="7">
    <location>
        <begin position="6"/>
        <end position="74"/>
    </location>
</feature>
<name>A0A9P5D0C1_9HYPO</name>
<reference evidence="8" key="1">
    <citation type="submission" date="2020-03" db="EMBL/GenBank/DDBJ databases">
        <title>Site-based positive gene gene selection in Geosmithia morbida across the United States reveals a broad range of putative effectors and factors for local host and environmental adapation.</title>
        <authorList>
            <person name="Onufrak A."/>
            <person name="Murdoch R.W."/>
            <person name="Gazis R."/>
            <person name="Huff M."/>
            <person name="Staton M."/>
            <person name="Klingeman W."/>
            <person name="Hadziabdic D."/>
        </authorList>
    </citation>
    <scope>NUCLEOTIDE SEQUENCE</scope>
    <source>
        <strain evidence="8">1262</strain>
    </source>
</reference>
<evidence type="ECO:0000256" key="3">
    <source>
        <dbReference type="ARBA" id="ARBA00022630"/>
    </source>
</evidence>
<dbReference type="SUPFAM" id="SSF51905">
    <property type="entry name" value="FAD/NAD(P)-binding domain"/>
    <property type="match status" value="1"/>
</dbReference>
<comment type="similarity">
    <text evidence="2">Belongs to the paxM FAD-dependent monooxygenase family.</text>
</comment>
<dbReference type="Proteomes" id="UP000749293">
    <property type="component" value="Unassembled WGS sequence"/>
</dbReference>
<dbReference type="OrthoDB" id="2431938at2759"/>
<keyword evidence="3" id="KW-0285">Flavoprotein</keyword>
<keyword evidence="6" id="KW-0503">Monooxygenase</keyword>
<keyword evidence="4" id="KW-0274">FAD</keyword>
<evidence type="ECO:0000256" key="5">
    <source>
        <dbReference type="ARBA" id="ARBA00023002"/>
    </source>
</evidence>
<dbReference type="GeneID" id="55971043"/>
<dbReference type="RefSeq" id="XP_035317948.1">
    <property type="nucleotide sequence ID" value="XM_035466789.1"/>
</dbReference>
<comment type="cofactor">
    <cofactor evidence="1">
        <name>FAD</name>
        <dbReference type="ChEBI" id="CHEBI:57692"/>
    </cofactor>
</comment>
<protein>
    <submittedName>
        <fullName evidence="8">2-polyprenyl-6-methoxyphenol hydroxylase</fullName>
    </submittedName>
</protein>
<organism evidence="8 9">
    <name type="scientific">Geosmithia morbida</name>
    <dbReference type="NCBI Taxonomy" id="1094350"/>
    <lineage>
        <taxon>Eukaryota</taxon>
        <taxon>Fungi</taxon>
        <taxon>Dikarya</taxon>
        <taxon>Ascomycota</taxon>
        <taxon>Pezizomycotina</taxon>
        <taxon>Sordariomycetes</taxon>
        <taxon>Hypocreomycetidae</taxon>
        <taxon>Hypocreales</taxon>
        <taxon>Bionectriaceae</taxon>
        <taxon>Geosmithia</taxon>
    </lineage>
</organism>
<dbReference type="Pfam" id="PF01494">
    <property type="entry name" value="FAD_binding_3"/>
    <property type="match status" value="2"/>
</dbReference>
<dbReference type="Gene3D" id="3.50.50.60">
    <property type="entry name" value="FAD/NAD(P)-binding domain"/>
    <property type="match status" value="2"/>
</dbReference>
<dbReference type="AlphaFoldDB" id="A0A9P5D0C1"/>
<dbReference type="GO" id="GO:0071949">
    <property type="term" value="F:FAD binding"/>
    <property type="evidence" value="ECO:0007669"/>
    <property type="project" value="InterPro"/>
</dbReference>
<dbReference type="InterPro" id="IPR050562">
    <property type="entry name" value="FAD_mOase_fung"/>
</dbReference>
<evidence type="ECO:0000256" key="4">
    <source>
        <dbReference type="ARBA" id="ARBA00022827"/>
    </source>
</evidence>
<dbReference type="PANTHER" id="PTHR47356">
    <property type="entry name" value="FAD-DEPENDENT MONOOXYGENASE ASQG-RELATED"/>
    <property type="match status" value="1"/>
</dbReference>